<organism evidence="2">
    <name type="scientific">Pseudomonas putida</name>
    <name type="common">Arthrobacter siderocapsulatus</name>
    <dbReference type="NCBI Taxonomy" id="303"/>
    <lineage>
        <taxon>Bacteria</taxon>
        <taxon>Pseudomonadati</taxon>
        <taxon>Pseudomonadota</taxon>
        <taxon>Gammaproteobacteria</taxon>
        <taxon>Pseudomonadales</taxon>
        <taxon>Pseudomonadaceae</taxon>
        <taxon>Pseudomonas</taxon>
    </lineage>
</organism>
<dbReference type="InterPro" id="IPR045425">
    <property type="entry name" value="DUF6508"/>
</dbReference>
<gene>
    <name evidence="2" type="ORF">IEC33019_1122</name>
</gene>
<evidence type="ECO:0000256" key="1">
    <source>
        <dbReference type="SAM" id="MobiDB-lite"/>
    </source>
</evidence>
<evidence type="ECO:0000313" key="2">
    <source>
        <dbReference type="EMBL" id="ANY86693.1"/>
    </source>
</evidence>
<accession>A0A1B2F3M5</accession>
<reference evidence="2" key="1">
    <citation type="submission" date="2016-07" db="EMBL/GenBank/DDBJ databases">
        <title>New class B carbapenemase carried by novel plasmid in Pseudomonas putida enviromental strain in eastern Amazonia.</title>
        <authorList>
            <person name="Souza C.O."/>
            <person name="Lima K.V."/>
            <person name="Brasiliense D.M."/>
            <person name="Perez-Chaparro P.J."/>
            <person name="Mamizuka E.M."/>
            <person name="Lima M.O."/>
            <person name="Lima L.N."/>
            <person name="McCulloch J.A."/>
        </authorList>
    </citation>
    <scope>NUCLEOTIDE SEQUENCE [LARGE SCALE GENOMIC DNA]</scope>
    <source>
        <strain evidence="2">IEC33019</strain>
    </source>
</reference>
<dbReference type="AlphaFoldDB" id="A0A1B2F3M5"/>
<name>A0A1B2F3M5_PSEPU</name>
<dbReference type="Pfam" id="PF20118">
    <property type="entry name" value="DUF6508"/>
    <property type="match status" value="1"/>
</dbReference>
<sequence>MFNFIQRLKARLGNKASVDVATEPDRATSQTDHRTPSQVQRNLAWIPVFEAPKPLNLPPPACPLLGPSTGQLGSRYTAYIAQVEHLDAPVANDALREAGQALAQDLLTKAIDLGSSKAHEYSEEIYWLVQSAALAALFAHGPCSDEFATYVQHVHAFKDGPRTTAQVWAFDVYVAAHSPDARKTIDPSSSRFRDEVCDYPEPERADVEQLLRFRALLYPGGIAIKTYEVREGTYWPDYHAVVMQFYEQAGKDCWTDVHYLRHEGDAMLKNPSCIAQADLAQLKSLLTYCVRGERFCDGHWGEMIEQGHVLGLLDRLAVLHGQA</sequence>
<proteinExistence type="predicted"/>
<protein>
    <submittedName>
        <fullName evidence="2">Uncharacterized protein</fullName>
    </submittedName>
</protein>
<dbReference type="EMBL" id="CP016634">
    <property type="protein sequence ID" value="ANY86693.1"/>
    <property type="molecule type" value="Genomic_DNA"/>
</dbReference>
<feature type="region of interest" description="Disordered" evidence="1">
    <location>
        <begin position="19"/>
        <end position="38"/>
    </location>
</feature>
<feature type="compositionally biased region" description="Basic and acidic residues" evidence="1">
    <location>
        <begin position="23"/>
        <end position="35"/>
    </location>
</feature>
<dbReference type="RefSeq" id="WP_070093127.1">
    <property type="nucleotide sequence ID" value="NZ_CP016634.1"/>
</dbReference>